<dbReference type="STRING" id="2741.SAMN04489866_10469"/>
<gene>
    <name evidence="1" type="ORF">SAMN04489866_10469</name>
</gene>
<organism evidence="1 2">
    <name type="scientific">Peptococcus niger</name>
    <dbReference type="NCBI Taxonomy" id="2741"/>
    <lineage>
        <taxon>Bacteria</taxon>
        <taxon>Bacillati</taxon>
        <taxon>Bacillota</taxon>
        <taxon>Clostridia</taxon>
        <taxon>Eubacteriales</taxon>
        <taxon>Peptococcaceae</taxon>
        <taxon>Peptococcus</taxon>
    </lineage>
</organism>
<dbReference type="OrthoDB" id="9794212at2"/>
<name>A0A1G6VMY4_PEPNI</name>
<dbReference type="Pfam" id="PF12710">
    <property type="entry name" value="HAD"/>
    <property type="match status" value="1"/>
</dbReference>
<evidence type="ECO:0000313" key="2">
    <source>
        <dbReference type="Proteomes" id="UP000198995"/>
    </source>
</evidence>
<evidence type="ECO:0000313" key="1">
    <source>
        <dbReference type="EMBL" id="SDD54206.1"/>
    </source>
</evidence>
<accession>A0A1G6VMY4</accession>
<sequence length="194" mass="22207">MRVYDFDKTIYDGDSTVHFFLFLLRRHPSLSRYLPAGALAFARFQWGDWSKTRFKERLYRLFQGVPNIDAEVHAFWQLHRDGIKAFYTAQQARDDVIISASPTFLLAPICAELGISHLLASKVDPETGAYEGENCWGAEKVRRFLEAGHQLSEMTDFYSDSLSDAPLAMRAQRAWFVTGERLSPWPDHPMGGEV</sequence>
<dbReference type="SUPFAM" id="SSF56784">
    <property type="entry name" value="HAD-like"/>
    <property type="match status" value="1"/>
</dbReference>
<keyword evidence="2" id="KW-1185">Reference proteome</keyword>
<proteinExistence type="predicted"/>
<dbReference type="EMBL" id="FNAF01000004">
    <property type="protein sequence ID" value="SDD54206.1"/>
    <property type="molecule type" value="Genomic_DNA"/>
</dbReference>
<dbReference type="RefSeq" id="WP_091791532.1">
    <property type="nucleotide sequence ID" value="NZ_FNAF01000004.1"/>
</dbReference>
<dbReference type="InterPro" id="IPR036412">
    <property type="entry name" value="HAD-like_sf"/>
</dbReference>
<dbReference type="InterPro" id="IPR023214">
    <property type="entry name" value="HAD_sf"/>
</dbReference>
<dbReference type="AlphaFoldDB" id="A0A1G6VMY4"/>
<dbReference type="Gene3D" id="1.20.1440.100">
    <property type="entry name" value="SG protein - dephosphorylation function"/>
    <property type="match status" value="1"/>
</dbReference>
<reference evidence="1 2" key="1">
    <citation type="submission" date="2016-10" db="EMBL/GenBank/DDBJ databases">
        <authorList>
            <person name="de Groot N.N."/>
        </authorList>
    </citation>
    <scope>NUCLEOTIDE SEQUENCE [LARGE SCALE GENOMIC DNA]</scope>
    <source>
        <strain evidence="1 2">DSM 20475</strain>
    </source>
</reference>
<dbReference type="Gene3D" id="3.40.50.1000">
    <property type="entry name" value="HAD superfamily/HAD-like"/>
    <property type="match status" value="1"/>
</dbReference>
<dbReference type="Proteomes" id="UP000198995">
    <property type="component" value="Unassembled WGS sequence"/>
</dbReference>
<protein>
    <submittedName>
        <fullName evidence="1">Haloacid Dehalogenase superfamily, subfamily IB, phosphoserine phosphatase-like</fullName>
    </submittedName>
</protein>
<dbReference type="NCBIfam" id="TIGR01488">
    <property type="entry name" value="HAD-SF-IB"/>
    <property type="match status" value="1"/>
</dbReference>